<dbReference type="Pfam" id="PF01370">
    <property type="entry name" value="Epimerase"/>
    <property type="match status" value="1"/>
</dbReference>
<dbReference type="InterPro" id="IPR036291">
    <property type="entry name" value="NAD(P)-bd_dom_sf"/>
</dbReference>
<dbReference type="SUPFAM" id="SSF51735">
    <property type="entry name" value="NAD(P)-binding Rossmann-fold domains"/>
    <property type="match status" value="1"/>
</dbReference>
<dbReference type="PANTHER" id="PTHR48079">
    <property type="entry name" value="PROTEIN YEEZ"/>
    <property type="match status" value="1"/>
</dbReference>
<reference evidence="2" key="1">
    <citation type="submission" date="2020-11" db="EMBL/GenBank/DDBJ databases">
        <title>Nocardioides cynanchi sp. nov., isolated from soil of rhizosphere of Cynanchum wilfordii.</title>
        <authorList>
            <person name="Lee J.-S."/>
            <person name="Suh M.K."/>
            <person name="Kim J.-S."/>
        </authorList>
    </citation>
    <scope>NUCLEOTIDE SEQUENCE</scope>
    <source>
        <strain evidence="2">KCTC 19276</strain>
    </source>
</reference>
<keyword evidence="3" id="KW-1185">Reference proteome</keyword>
<dbReference type="InterPro" id="IPR001509">
    <property type="entry name" value="Epimerase_deHydtase"/>
</dbReference>
<evidence type="ECO:0000313" key="2">
    <source>
        <dbReference type="EMBL" id="MBF4770123.1"/>
    </source>
</evidence>
<evidence type="ECO:0000259" key="1">
    <source>
        <dbReference type="Pfam" id="PF01370"/>
    </source>
</evidence>
<dbReference type="Gene3D" id="3.40.50.720">
    <property type="entry name" value="NAD(P)-binding Rossmann-like Domain"/>
    <property type="match status" value="1"/>
</dbReference>
<organism evidence="2 3">
    <name type="scientific">Nocardioides agariphilus</name>
    <dbReference type="NCBI Taxonomy" id="433664"/>
    <lineage>
        <taxon>Bacteria</taxon>
        <taxon>Bacillati</taxon>
        <taxon>Actinomycetota</taxon>
        <taxon>Actinomycetes</taxon>
        <taxon>Propionibacteriales</taxon>
        <taxon>Nocardioidaceae</taxon>
        <taxon>Nocardioides</taxon>
    </lineage>
</organism>
<name>A0A930VSD5_9ACTN</name>
<dbReference type="Proteomes" id="UP000660668">
    <property type="component" value="Unassembled WGS sequence"/>
</dbReference>
<sequence length="325" mass="35044">MRILVLGGSVFLSRAVAADAVARGHDVTCVTRGRSGAVPEGARHVTWDRSDDVPPELAAENFEAVVDVSRTPSHVRTAVAAWPTAHWVFVSTVNVYADNATPDPGTDGPLVEAIDEDRDLKEHPEAYGPMKVSCERSVLAGAARSMVVRPGLIVGPGDPTGRYGYWPERLAEGGRVLALADPESRVQFIDVRDLAEWIVRSVEDGTTGVYDGIGPATPAGEVLAQTGAGVGADVELVWTGQEFLAEQEVEPWAGDGALPMWLPRPEYDGMLTHRFDLSAAAGLTVRPFDETARDTLTWLRENPDAPRTGMSREREAELLAAWDAR</sequence>
<gene>
    <name evidence="2" type="ORF">ISU10_20305</name>
</gene>
<comment type="caution">
    <text evidence="2">The sequence shown here is derived from an EMBL/GenBank/DDBJ whole genome shotgun (WGS) entry which is preliminary data.</text>
</comment>
<feature type="domain" description="NAD-dependent epimerase/dehydratase" evidence="1">
    <location>
        <begin position="3"/>
        <end position="204"/>
    </location>
</feature>
<dbReference type="EMBL" id="JADKPO010000039">
    <property type="protein sequence ID" value="MBF4770123.1"/>
    <property type="molecule type" value="Genomic_DNA"/>
</dbReference>
<proteinExistence type="predicted"/>
<dbReference type="RefSeq" id="WP_194698265.1">
    <property type="nucleotide sequence ID" value="NZ_JADKPO010000039.1"/>
</dbReference>
<dbReference type="GO" id="GO:0005737">
    <property type="term" value="C:cytoplasm"/>
    <property type="evidence" value="ECO:0007669"/>
    <property type="project" value="TreeGrafter"/>
</dbReference>
<dbReference type="PANTHER" id="PTHR48079:SF6">
    <property type="entry name" value="NAD(P)-BINDING DOMAIN-CONTAINING PROTEIN-RELATED"/>
    <property type="match status" value="1"/>
</dbReference>
<protein>
    <submittedName>
        <fullName evidence="2">NAD-dependent epimerase/dehydratase family protein</fullName>
    </submittedName>
</protein>
<dbReference type="GO" id="GO:0004029">
    <property type="term" value="F:aldehyde dehydrogenase (NAD+) activity"/>
    <property type="evidence" value="ECO:0007669"/>
    <property type="project" value="TreeGrafter"/>
</dbReference>
<dbReference type="AlphaFoldDB" id="A0A930VSD5"/>
<accession>A0A930VSD5</accession>
<evidence type="ECO:0000313" key="3">
    <source>
        <dbReference type="Proteomes" id="UP000660668"/>
    </source>
</evidence>
<dbReference type="InterPro" id="IPR051783">
    <property type="entry name" value="NAD(P)-dependent_oxidoreduct"/>
</dbReference>